<dbReference type="InterPro" id="IPR035906">
    <property type="entry name" value="MetI-like_sf"/>
</dbReference>
<evidence type="ECO:0000256" key="3">
    <source>
        <dbReference type="ARBA" id="ARBA00022475"/>
    </source>
</evidence>
<feature type="transmembrane region" description="Helical" evidence="7">
    <location>
        <begin position="207"/>
        <end position="227"/>
    </location>
</feature>
<accession>A0A1M7F547</accession>
<keyword evidence="6 7" id="KW-0472">Membrane</keyword>
<feature type="domain" description="ABC transmembrane type-1" evidence="8">
    <location>
        <begin position="84"/>
        <end position="295"/>
    </location>
</feature>
<feature type="transmembrane region" description="Helical" evidence="7">
    <location>
        <begin position="173"/>
        <end position="195"/>
    </location>
</feature>
<keyword evidence="3" id="KW-1003">Cell membrane</keyword>
<dbReference type="PROSITE" id="PS50928">
    <property type="entry name" value="ABC_TM1"/>
    <property type="match status" value="2"/>
</dbReference>
<reference evidence="9 12" key="2">
    <citation type="submission" date="2019-07" db="EMBL/GenBank/DDBJ databases">
        <title>Whole genome shotgun sequence of Halomonas cupida NBRC 102219.</title>
        <authorList>
            <person name="Hosoyama A."/>
            <person name="Uohara A."/>
            <person name="Ohji S."/>
            <person name="Ichikawa N."/>
        </authorList>
    </citation>
    <scope>NUCLEOTIDE SEQUENCE [LARGE SCALE GENOMIC DNA]</scope>
    <source>
        <strain evidence="9 12">NBRC 102219</strain>
    </source>
</reference>
<feature type="transmembrane region" description="Helical" evidence="7">
    <location>
        <begin position="501"/>
        <end position="521"/>
    </location>
</feature>
<dbReference type="Proteomes" id="UP000321726">
    <property type="component" value="Unassembled WGS sequence"/>
</dbReference>
<evidence type="ECO:0000256" key="1">
    <source>
        <dbReference type="ARBA" id="ARBA00004651"/>
    </source>
</evidence>
<feature type="transmembrane region" description="Helical" evidence="7">
    <location>
        <begin position="88"/>
        <end position="109"/>
    </location>
</feature>
<feature type="domain" description="ABC transmembrane type-1" evidence="8">
    <location>
        <begin position="380"/>
        <end position="571"/>
    </location>
</feature>
<dbReference type="Gene3D" id="1.10.3720.10">
    <property type="entry name" value="MetI-like"/>
    <property type="match status" value="2"/>
</dbReference>
<keyword evidence="4 7" id="KW-0812">Transmembrane</keyword>
<evidence type="ECO:0000256" key="2">
    <source>
        <dbReference type="ARBA" id="ARBA00022448"/>
    </source>
</evidence>
<dbReference type="PANTHER" id="PTHR30183:SF6">
    <property type="entry name" value="INNER MEMBRANE ABC TRANSPORTER PERMEASE PROTEIN YNJC"/>
    <property type="match status" value="1"/>
</dbReference>
<evidence type="ECO:0000256" key="6">
    <source>
        <dbReference type="ARBA" id="ARBA00023136"/>
    </source>
</evidence>
<sequence length="584" mass="62111">MAATDTSSAGHGSHRHAGHQRTVWTRLVGWAPLLTVILLVGPVAAGLAGAAGPAFGWLPALGGNRLSLAPWQELLGTPGLDSMVRLSVVTGLASTALALTIVVLCLATFAETRSFRWIQRLLSPLLAVPHAAAAIGIAFLLAPSGLLMRLLSPALTGFEVPPDYLFPGDHSGLALIIGLVVKEVPFLLLVSLAALPQCQADKRRHMALALGYAPVTAFLKAVLPSLYPLIRLPVYAVIAFSSSNVEVAMILGPSTPPPLAVSVVHWLADPDLSQRFMASAGALLQLGVTLAALLSWWLLERLVAWLSRSLLENGQRRTAATFGRLLGSCLSWLSIGLLVASLGGLLLWSMATWWPFPSAWPEPLTFANWRRALDSLGPATLDTLLVALGSSLIAILLVIGCLESETVNRTRMGKGATLVLYLPLLIPPVAFLQGLVQLQAQLSITPGIVTVILGHCLFVLPYMFLSLAESYRRLDPRWSQLAASLGQSPGATFVRVRLPMLLAPIAVALAIGLAISIGQYLPTLLLGAGRLTTLTTEAVTLASGGDRRLTAVYALAQLMLPALGFALALLLPRLIYRQRRALQH</sequence>
<dbReference type="STRING" id="44933.SAMN05660971_01922"/>
<dbReference type="InterPro" id="IPR000515">
    <property type="entry name" value="MetI-like"/>
</dbReference>
<protein>
    <submittedName>
        <fullName evidence="9">ABC transporter permease</fullName>
    </submittedName>
    <submittedName>
        <fullName evidence="10">Putative thiamine transport system permease protein</fullName>
    </submittedName>
</protein>
<evidence type="ECO:0000313" key="11">
    <source>
        <dbReference type="Proteomes" id="UP000184123"/>
    </source>
</evidence>
<dbReference type="RefSeq" id="WP_143166262.1">
    <property type="nucleotide sequence ID" value="NZ_BJXU01000041.1"/>
</dbReference>
<keyword evidence="2" id="KW-0813">Transport</keyword>
<feature type="transmembrane region" description="Helical" evidence="7">
    <location>
        <begin position="384"/>
        <end position="403"/>
    </location>
</feature>
<comment type="subcellular location">
    <subcellularLocation>
        <location evidence="1">Cell membrane</location>
        <topology evidence="1">Multi-pass membrane protein</topology>
    </subcellularLocation>
</comment>
<feature type="transmembrane region" description="Helical" evidence="7">
    <location>
        <begin position="325"/>
        <end position="348"/>
    </location>
</feature>
<dbReference type="OrthoDB" id="7852521at2"/>
<dbReference type="EMBL" id="BJXU01000041">
    <property type="protein sequence ID" value="GEN23392.1"/>
    <property type="molecule type" value="Genomic_DNA"/>
</dbReference>
<dbReference type="Proteomes" id="UP000184123">
    <property type="component" value="Unassembled WGS sequence"/>
</dbReference>
<dbReference type="SUPFAM" id="SSF161098">
    <property type="entry name" value="MetI-like"/>
    <property type="match status" value="2"/>
</dbReference>
<feature type="transmembrane region" description="Helical" evidence="7">
    <location>
        <begin position="551"/>
        <end position="571"/>
    </location>
</feature>
<evidence type="ECO:0000313" key="12">
    <source>
        <dbReference type="Proteomes" id="UP000321726"/>
    </source>
</evidence>
<organism evidence="10 11">
    <name type="scientific">Halomonas cupida</name>
    <dbReference type="NCBI Taxonomy" id="44933"/>
    <lineage>
        <taxon>Bacteria</taxon>
        <taxon>Pseudomonadati</taxon>
        <taxon>Pseudomonadota</taxon>
        <taxon>Gammaproteobacteria</taxon>
        <taxon>Oceanospirillales</taxon>
        <taxon>Halomonadaceae</taxon>
        <taxon>Halomonas</taxon>
    </lineage>
</organism>
<evidence type="ECO:0000313" key="9">
    <source>
        <dbReference type="EMBL" id="GEN23392.1"/>
    </source>
</evidence>
<feature type="transmembrane region" description="Helical" evidence="7">
    <location>
        <begin position="276"/>
        <end position="299"/>
    </location>
</feature>
<name>A0A1M7F547_9GAMM</name>
<dbReference type="CDD" id="cd06261">
    <property type="entry name" value="TM_PBP2"/>
    <property type="match status" value="1"/>
</dbReference>
<evidence type="ECO:0000256" key="4">
    <source>
        <dbReference type="ARBA" id="ARBA00022692"/>
    </source>
</evidence>
<dbReference type="GO" id="GO:0055085">
    <property type="term" value="P:transmembrane transport"/>
    <property type="evidence" value="ECO:0007669"/>
    <property type="project" value="InterPro"/>
</dbReference>
<evidence type="ECO:0000256" key="7">
    <source>
        <dbReference type="SAM" id="Phobius"/>
    </source>
</evidence>
<dbReference type="AlphaFoldDB" id="A0A1M7F547"/>
<dbReference type="PANTHER" id="PTHR30183">
    <property type="entry name" value="MOLYBDENUM TRANSPORT SYSTEM PERMEASE PROTEIN MODB"/>
    <property type="match status" value="1"/>
</dbReference>
<evidence type="ECO:0000256" key="5">
    <source>
        <dbReference type="ARBA" id="ARBA00022989"/>
    </source>
</evidence>
<feature type="transmembrane region" description="Helical" evidence="7">
    <location>
        <begin position="121"/>
        <end position="142"/>
    </location>
</feature>
<reference evidence="10 11" key="1">
    <citation type="submission" date="2016-11" db="EMBL/GenBank/DDBJ databases">
        <authorList>
            <person name="Jaros S."/>
            <person name="Januszkiewicz K."/>
            <person name="Wedrychowicz H."/>
        </authorList>
    </citation>
    <scope>NUCLEOTIDE SEQUENCE [LARGE SCALE GENOMIC DNA]</scope>
    <source>
        <strain evidence="10 11">DSM 4740</strain>
    </source>
</reference>
<dbReference type="GO" id="GO:0005886">
    <property type="term" value="C:plasma membrane"/>
    <property type="evidence" value="ECO:0007669"/>
    <property type="project" value="UniProtKB-SubCell"/>
</dbReference>
<dbReference type="EMBL" id="FRCA01000004">
    <property type="protein sequence ID" value="SHL98777.1"/>
    <property type="molecule type" value="Genomic_DNA"/>
</dbReference>
<keyword evidence="12" id="KW-1185">Reference proteome</keyword>
<feature type="transmembrane region" description="Helical" evidence="7">
    <location>
        <begin position="415"/>
        <end position="436"/>
    </location>
</feature>
<evidence type="ECO:0000313" key="10">
    <source>
        <dbReference type="EMBL" id="SHL98777.1"/>
    </source>
</evidence>
<evidence type="ECO:0000259" key="8">
    <source>
        <dbReference type="PROSITE" id="PS50928"/>
    </source>
</evidence>
<proteinExistence type="predicted"/>
<gene>
    <name evidence="9" type="ORF">HCU01_13410</name>
    <name evidence="10" type="ORF">SAMN05660971_01922</name>
</gene>
<keyword evidence="5 7" id="KW-1133">Transmembrane helix</keyword>
<feature type="transmembrane region" description="Helical" evidence="7">
    <location>
        <begin position="27"/>
        <end position="51"/>
    </location>
</feature>
<feature type="transmembrane region" description="Helical" evidence="7">
    <location>
        <begin position="448"/>
        <end position="468"/>
    </location>
</feature>